<evidence type="ECO:0000313" key="7">
    <source>
        <dbReference type="Proteomes" id="UP000585905"/>
    </source>
</evidence>
<dbReference type="Pfam" id="PF00440">
    <property type="entry name" value="TetR_N"/>
    <property type="match status" value="1"/>
</dbReference>
<keyword evidence="7" id="KW-1185">Reference proteome</keyword>
<keyword evidence="2" id="KW-0238">DNA-binding</keyword>
<dbReference type="Gene3D" id="1.10.10.60">
    <property type="entry name" value="Homeodomain-like"/>
    <property type="match status" value="1"/>
</dbReference>
<keyword evidence="1" id="KW-0805">Transcription regulation</keyword>
<organism evidence="6 7">
    <name type="scientific">Microcella alkalica</name>
    <dbReference type="NCBI Taxonomy" id="355930"/>
    <lineage>
        <taxon>Bacteria</taxon>
        <taxon>Bacillati</taxon>
        <taxon>Actinomycetota</taxon>
        <taxon>Actinomycetes</taxon>
        <taxon>Micrococcales</taxon>
        <taxon>Microbacteriaceae</taxon>
        <taxon>Microcella</taxon>
    </lineage>
</organism>
<dbReference type="InterPro" id="IPR011075">
    <property type="entry name" value="TetR_C"/>
</dbReference>
<dbReference type="GO" id="GO:0003677">
    <property type="term" value="F:DNA binding"/>
    <property type="evidence" value="ECO:0007669"/>
    <property type="project" value="UniProtKB-KW"/>
</dbReference>
<dbReference type="AlphaFoldDB" id="A0A839E5V1"/>
<reference evidence="6 7" key="1">
    <citation type="submission" date="2020-07" db="EMBL/GenBank/DDBJ databases">
        <title>Sequencing the genomes of 1000 actinobacteria strains.</title>
        <authorList>
            <person name="Klenk H.-P."/>
        </authorList>
    </citation>
    <scope>NUCLEOTIDE SEQUENCE [LARGE SCALE GENOMIC DNA]</scope>
    <source>
        <strain evidence="6 7">DSM 19663</strain>
    </source>
</reference>
<evidence type="ECO:0000256" key="3">
    <source>
        <dbReference type="ARBA" id="ARBA00023163"/>
    </source>
</evidence>
<proteinExistence type="predicted"/>
<protein>
    <submittedName>
        <fullName evidence="6">AcrR family transcriptional regulator</fullName>
    </submittedName>
</protein>
<evidence type="ECO:0000259" key="4">
    <source>
        <dbReference type="Pfam" id="PF00440"/>
    </source>
</evidence>
<accession>A0A839E5V1</accession>
<dbReference type="PANTHER" id="PTHR47506:SF6">
    <property type="entry name" value="HTH-TYPE TRANSCRIPTIONAL REPRESSOR NEMR"/>
    <property type="match status" value="1"/>
</dbReference>
<dbReference type="InterPro" id="IPR009057">
    <property type="entry name" value="Homeodomain-like_sf"/>
</dbReference>
<sequence length="215" mass="22698">MARGGAIVLSMVMSLRNQPGASSPSRAAIVDRARRLAAVEGLDGLSLARLAHDLGMSKSGVVALFGSKEALQLATVSIARDVFVEEVVAPVLSVAGGLDRLRALLESHVRYSEARRESGGCFFAATSSEFAGRPSSVRDAILAARAEWDAVLLRIVERAIGKGDLDPDTDAEQLAYQLRALLEAASTDALRLGTAEPHRRTRIAIEAVLRSAGAP</sequence>
<name>A0A839E5V1_9MICO</name>
<evidence type="ECO:0000256" key="2">
    <source>
        <dbReference type="ARBA" id="ARBA00023125"/>
    </source>
</evidence>
<evidence type="ECO:0000259" key="5">
    <source>
        <dbReference type="Pfam" id="PF16925"/>
    </source>
</evidence>
<feature type="domain" description="Tetracyclin repressor-like C-terminal" evidence="5">
    <location>
        <begin position="97"/>
        <end position="204"/>
    </location>
</feature>
<dbReference type="Proteomes" id="UP000585905">
    <property type="component" value="Unassembled WGS sequence"/>
</dbReference>
<dbReference type="RefSeq" id="WP_182489985.1">
    <property type="nucleotide sequence ID" value="NZ_BAAAOV010000005.1"/>
</dbReference>
<dbReference type="InterPro" id="IPR036271">
    <property type="entry name" value="Tet_transcr_reg_TetR-rel_C_sf"/>
</dbReference>
<keyword evidence="3" id="KW-0804">Transcription</keyword>
<dbReference type="SUPFAM" id="SSF46689">
    <property type="entry name" value="Homeodomain-like"/>
    <property type="match status" value="1"/>
</dbReference>
<dbReference type="InterPro" id="IPR001647">
    <property type="entry name" value="HTH_TetR"/>
</dbReference>
<dbReference type="SUPFAM" id="SSF48498">
    <property type="entry name" value="Tetracyclin repressor-like, C-terminal domain"/>
    <property type="match status" value="1"/>
</dbReference>
<dbReference type="EMBL" id="JACGWX010000001">
    <property type="protein sequence ID" value="MBA8847180.1"/>
    <property type="molecule type" value="Genomic_DNA"/>
</dbReference>
<dbReference type="Pfam" id="PF16925">
    <property type="entry name" value="TetR_C_13"/>
    <property type="match status" value="1"/>
</dbReference>
<evidence type="ECO:0000313" key="6">
    <source>
        <dbReference type="EMBL" id="MBA8847180.1"/>
    </source>
</evidence>
<feature type="domain" description="HTH tetR-type" evidence="4">
    <location>
        <begin position="29"/>
        <end position="74"/>
    </location>
</feature>
<comment type="caution">
    <text evidence="6">The sequence shown here is derived from an EMBL/GenBank/DDBJ whole genome shotgun (WGS) entry which is preliminary data.</text>
</comment>
<dbReference type="PANTHER" id="PTHR47506">
    <property type="entry name" value="TRANSCRIPTIONAL REGULATORY PROTEIN"/>
    <property type="match status" value="1"/>
</dbReference>
<gene>
    <name evidence="6" type="ORF">FHX53_000744</name>
</gene>
<dbReference type="Gene3D" id="1.10.357.10">
    <property type="entry name" value="Tetracycline Repressor, domain 2"/>
    <property type="match status" value="1"/>
</dbReference>
<evidence type="ECO:0000256" key="1">
    <source>
        <dbReference type="ARBA" id="ARBA00023015"/>
    </source>
</evidence>